<dbReference type="EMBL" id="JACOPQ010000003">
    <property type="protein sequence ID" value="MBC5736327.1"/>
    <property type="molecule type" value="Genomic_DNA"/>
</dbReference>
<evidence type="ECO:0000313" key="2">
    <source>
        <dbReference type="Proteomes" id="UP000607645"/>
    </source>
</evidence>
<dbReference type="Proteomes" id="UP000607645">
    <property type="component" value="Unassembled WGS sequence"/>
</dbReference>
<dbReference type="AlphaFoldDB" id="A0A8J6J531"/>
<accession>A0A8J6J531</accession>
<gene>
    <name evidence="1" type="ORF">H8S62_04800</name>
</gene>
<proteinExistence type="predicted"/>
<protein>
    <submittedName>
        <fullName evidence="1">Uncharacterized protein</fullName>
    </submittedName>
</protein>
<sequence length="57" mass="6202">MNIFETHEGFSGRFAPAAAGETLQSLLMLAGDIRLKLGRQGYLLGSYLSLFLEGALR</sequence>
<organism evidence="1 2">
    <name type="scientific">Lawsonibacter faecis</name>
    <dbReference type="NCBI Taxonomy" id="2763052"/>
    <lineage>
        <taxon>Bacteria</taxon>
        <taxon>Bacillati</taxon>
        <taxon>Bacillota</taxon>
        <taxon>Clostridia</taxon>
        <taxon>Eubacteriales</taxon>
        <taxon>Oscillospiraceae</taxon>
        <taxon>Lawsonibacter</taxon>
    </lineage>
</organism>
<name>A0A8J6J531_9FIRM</name>
<dbReference type="RefSeq" id="WP_186918656.1">
    <property type="nucleotide sequence ID" value="NZ_JACOPQ010000003.1"/>
</dbReference>
<evidence type="ECO:0000313" key="1">
    <source>
        <dbReference type="EMBL" id="MBC5736327.1"/>
    </source>
</evidence>
<keyword evidence="2" id="KW-1185">Reference proteome</keyword>
<reference evidence="1" key="1">
    <citation type="submission" date="2020-08" db="EMBL/GenBank/DDBJ databases">
        <title>Genome public.</title>
        <authorList>
            <person name="Liu C."/>
            <person name="Sun Q."/>
        </authorList>
    </citation>
    <scope>NUCLEOTIDE SEQUENCE</scope>
    <source>
        <strain evidence="1">NSJ-52</strain>
    </source>
</reference>
<comment type="caution">
    <text evidence="1">The sequence shown here is derived from an EMBL/GenBank/DDBJ whole genome shotgun (WGS) entry which is preliminary data.</text>
</comment>